<proteinExistence type="predicted"/>
<keyword evidence="3" id="KW-1185">Reference proteome</keyword>
<feature type="region of interest" description="Disordered" evidence="1">
    <location>
        <begin position="1"/>
        <end position="25"/>
    </location>
</feature>
<organism evidence="2 3">
    <name type="scientific">Carpinus fangiana</name>
    <dbReference type="NCBI Taxonomy" id="176857"/>
    <lineage>
        <taxon>Eukaryota</taxon>
        <taxon>Viridiplantae</taxon>
        <taxon>Streptophyta</taxon>
        <taxon>Embryophyta</taxon>
        <taxon>Tracheophyta</taxon>
        <taxon>Spermatophyta</taxon>
        <taxon>Magnoliopsida</taxon>
        <taxon>eudicotyledons</taxon>
        <taxon>Gunneridae</taxon>
        <taxon>Pentapetalae</taxon>
        <taxon>rosids</taxon>
        <taxon>fabids</taxon>
        <taxon>Fagales</taxon>
        <taxon>Betulaceae</taxon>
        <taxon>Carpinus</taxon>
    </lineage>
</organism>
<dbReference type="EMBL" id="CM017328">
    <property type="protein sequence ID" value="KAE8125260.1"/>
    <property type="molecule type" value="Genomic_DNA"/>
</dbReference>
<protein>
    <submittedName>
        <fullName evidence="2">Uncharacterized protein</fullName>
    </submittedName>
</protein>
<name>A0A5N6RVC0_9ROSI</name>
<dbReference type="AlphaFoldDB" id="A0A5N6RVC0"/>
<reference evidence="2 3" key="1">
    <citation type="submission" date="2019-06" db="EMBL/GenBank/DDBJ databases">
        <title>A chromosomal-level reference genome of Carpinus fangiana (Coryloideae, Betulaceae).</title>
        <authorList>
            <person name="Yang X."/>
            <person name="Wang Z."/>
            <person name="Zhang L."/>
            <person name="Hao G."/>
            <person name="Liu J."/>
            <person name="Yang Y."/>
        </authorList>
    </citation>
    <scope>NUCLEOTIDE SEQUENCE [LARGE SCALE GENOMIC DNA]</scope>
    <source>
        <strain evidence="2">Cfa_2016G</strain>
        <tissue evidence="2">Leaf</tissue>
    </source>
</reference>
<evidence type="ECO:0000313" key="2">
    <source>
        <dbReference type="EMBL" id="KAE8125260.1"/>
    </source>
</evidence>
<sequence length="103" mass="11726">MTATTLHDAQSCGVSDSSYTRDFQSSEISPLALKIDAQRTKEEEEDCCVTPKGKEFQIPKATTPPRLNRIVQEFQELPISIPKNPWVIPKSPWFIGHHFTWLV</sequence>
<dbReference type="Proteomes" id="UP000327013">
    <property type="component" value="Chromosome 8"/>
</dbReference>
<accession>A0A5N6RVC0</accession>
<evidence type="ECO:0000313" key="3">
    <source>
        <dbReference type="Proteomes" id="UP000327013"/>
    </source>
</evidence>
<evidence type="ECO:0000256" key="1">
    <source>
        <dbReference type="SAM" id="MobiDB-lite"/>
    </source>
</evidence>
<gene>
    <name evidence="2" type="ORF">FH972_020091</name>
</gene>